<dbReference type="EMBL" id="ANFO01000331">
    <property type="protein sequence ID" value="KGQ10307.1"/>
    <property type="molecule type" value="Genomic_DNA"/>
</dbReference>
<comment type="caution">
    <text evidence="1">The sequence shown here is derived from an EMBL/GenBank/DDBJ whole genome shotgun (WGS) entry which is preliminary data.</text>
</comment>
<proteinExistence type="predicted"/>
<gene>
    <name evidence="1" type="ORF">BBAD15_g4336</name>
</gene>
<reference evidence="1 2" key="1">
    <citation type="submission" date="2012-10" db="EMBL/GenBank/DDBJ databases">
        <title>Genome sequencing and analysis of entomopathogenic fungi Beauveria bassiana D1-5.</title>
        <authorList>
            <person name="Li Q."/>
            <person name="Wang L."/>
            <person name="Zhang Z."/>
            <person name="Wang Q."/>
            <person name="Ren J."/>
            <person name="Wang M."/>
            <person name="Xu W."/>
            <person name="Wang J."/>
            <person name="Lu Y."/>
            <person name="Du Q."/>
            <person name="Sun Z."/>
        </authorList>
    </citation>
    <scope>NUCLEOTIDE SEQUENCE [LARGE SCALE GENOMIC DNA]</scope>
    <source>
        <strain evidence="1 2">D1-5</strain>
    </source>
</reference>
<accession>A0A0A2VVB8</accession>
<dbReference type="Proteomes" id="UP000030106">
    <property type="component" value="Unassembled WGS sequence"/>
</dbReference>
<evidence type="ECO:0000313" key="2">
    <source>
        <dbReference type="Proteomes" id="UP000030106"/>
    </source>
</evidence>
<organism evidence="1 2">
    <name type="scientific">Beauveria bassiana D1-5</name>
    <dbReference type="NCBI Taxonomy" id="1245745"/>
    <lineage>
        <taxon>Eukaryota</taxon>
        <taxon>Fungi</taxon>
        <taxon>Dikarya</taxon>
        <taxon>Ascomycota</taxon>
        <taxon>Pezizomycotina</taxon>
        <taxon>Sordariomycetes</taxon>
        <taxon>Hypocreomycetidae</taxon>
        <taxon>Hypocreales</taxon>
        <taxon>Cordycipitaceae</taxon>
        <taxon>Beauveria</taxon>
    </lineage>
</organism>
<dbReference type="HOGENOM" id="CLU_1467906_0_0_1"/>
<sequence>MELDAEVNRIDLDILMAKNPTQFGYHHGPIFPGENLAISSMNTQVCDVVVDAHGTMCGKTFGDNTRLYRHIREQHFEFGITTPGKVRARPDEKRVGRNTIQRWVLGGGWRQARYFNEPRTLHPDSLIMQYANCFELLAILSDSVLWTSETCLGPNSIAQKWRGRVRVSHHCSPPSCDASEQESSSDAQV</sequence>
<name>A0A0A2VVB8_BEABA</name>
<dbReference type="AlphaFoldDB" id="A0A0A2VVB8"/>
<protein>
    <submittedName>
        <fullName evidence="1">Uncharacterized protein</fullName>
    </submittedName>
</protein>
<evidence type="ECO:0000313" key="1">
    <source>
        <dbReference type="EMBL" id="KGQ10307.1"/>
    </source>
</evidence>
<dbReference type="eggNOG" id="ENOG502R9M2">
    <property type="taxonomic scope" value="Eukaryota"/>
</dbReference>